<accession>A0A061H1X8</accession>
<dbReference type="PROSITE" id="PS00474">
    <property type="entry name" value="RIBOSOMAL_L3"/>
    <property type="match status" value="1"/>
</dbReference>
<evidence type="ECO:0000256" key="9">
    <source>
        <dbReference type="SAM" id="MobiDB-lite"/>
    </source>
</evidence>
<proteinExistence type="inferred from homology"/>
<dbReference type="PANTHER" id="PTHR11229:SF8">
    <property type="entry name" value="LARGE RIBOSOMAL SUBUNIT PROTEIN UL3M"/>
    <property type="match status" value="1"/>
</dbReference>
<evidence type="ECO:0000256" key="8">
    <source>
        <dbReference type="RuleBase" id="RU003905"/>
    </source>
</evidence>
<dbReference type="GO" id="GO:0003735">
    <property type="term" value="F:structural constituent of ribosome"/>
    <property type="evidence" value="ECO:0007669"/>
    <property type="project" value="InterPro"/>
</dbReference>
<dbReference type="eggNOG" id="KOG3141">
    <property type="taxonomic scope" value="Eukaryota"/>
</dbReference>
<dbReference type="GeneID" id="19320435"/>
<gene>
    <name evidence="10" type="ORF">PFL1_06357</name>
</gene>
<keyword evidence="6 8" id="KW-0687">Ribonucleoprotein</keyword>
<dbReference type="FunFam" id="2.40.30.10:FF:000004">
    <property type="entry name" value="50S ribosomal protein L3"/>
    <property type="match status" value="1"/>
</dbReference>
<dbReference type="InterPro" id="IPR009000">
    <property type="entry name" value="Transl_B-barrel_sf"/>
</dbReference>
<dbReference type="RefSeq" id="XP_007882089.1">
    <property type="nucleotide sequence ID" value="XM_007883898.1"/>
</dbReference>
<dbReference type="KEGG" id="pfp:PFL1_06357"/>
<keyword evidence="3" id="KW-0809">Transit peptide</keyword>
<keyword evidence="4 8" id="KW-0689">Ribosomal protein</keyword>
<evidence type="ECO:0000256" key="1">
    <source>
        <dbReference type="ARBA" id="ARBA00004173"/>
    </source>
</evidence>
<dbReference type="InterPro" id="IPR000597">
    <property type="entry name" value="Ribosomal_uL3"/>
</dbReference>
<dbReference type="NCBIfam" id="TIGR03625">
    <property type="entry name" value="L3_bact"/>
    <property type="match status" value="1"/>
</dbReference>
<evidence type="ECO:0000313" key="10">
    <source>
        <dbReference type="EMBL" id="EPQ26149.1"/>
    </source>
</evidence>
<evidence type="ECO:0000256" key="4">
    <source>
        <dbReference type="ARBA" id="ARBA00022980"/>
    </source>
</evidence>
<dbReference type="AlphaFoldDB" id="A0A061H1X8"/>
<dbReference type="PANTHER" id="PTHR11229">
    <property type="entry name" value="50S RIBOSOMAL PROTEIN L3"/>
    <property type="match status" value="1"/>
</dbReference>
<comment type="similarity">
    <text evidence="2 8">Belongs to the universal ribosomal protein uL3 family.</text>
</comment>
<evidence type="ECO:0000313" key="11">
    <source>
        <dbReference type="Proteomes" id="UP000053664"/>
    </source>
</evidence>
<keyword evidence="5" id="KW-0496">Mitochondrion</keyword>
<sequence>MSALRPPVAHRQVLLELVRQRAPSSFHSSAVGGFRPAQSPSHRLGSTVPSSSSVPCLASSSRLLHTSAPRCLAQPAQQASTAKETPASEKATQTVQASAWTPNSQRVGLIAIKQGMTSFFLPNGERIPATVLQVHTNQVSAHIGFDKDPSENPYTAIQVAAVDAKGRNHITRQVLGHLRKAHIKKAKKVIREFPVSRDAIVPLGTKLSAVHFVPGQSIDVRAITRGKGFQGVMKRWDFKGLRASHGVSISHRSHGSTGHSQDPGRVYPGKKMAGRMGGNKHSTIHNLLVLRVDSTNETILVKGNVPGPEGAPVTLVDAQRPAWKAQKIFRRGRLPTGEALTGKEDDSIYLAQGVQKLPFPAGDDKLARTLPPVVEVGLN</sequence>
<dbReference type="OrthoDB" id="274683at2759"/>
<protein>
    <recommendedName>
        <fullName evidence="7">Large ribosomal subunit protein uL3m</fullName>
    </recommendedName>
</protein>
<name>A0A061H1X8_9BASI</name>
<evidence type="ECO:0000256" key="7">
    <source>
        <dbReference type="ARBA" id="ARBA00035209"/>
    </source>
</evidence>
<dbReference type="Pfam" id="PF00297">
    <property type="entry name" value="Ribosomal_L3"/>
    <property type="match status" value="1"/>
</dbReference>
<dbReference type="SUPFAM" id="SSF50447">
    <property type="entry name" value="Translation proteins"/>
    <property type="match status" value="1"/>
</dbReference>
<comment type="subcellular location">
    <subcellularLocation>
        <location evidence="1">Mitochondrion</location>
    </subcellularLocation>
</comment>
<reference evidence="10 11" key="1">
    <citation type="journal article" date="2013" name="Plant Cell">
        <title>The transition from a phytopathogenic smut ancestor to an anamorphic biocontrol agent deciphered by comparative whole-genome analysis.</title>
        <authorList>
            <person name="Lefebvre F."/>
            <person name="Joly D.L."/>
            <person name="Labbe C."/>
            <person name="Teichmann B."/>
            <person name="Linning R."/>
            <person name="Belzile F."/>
            <person name="Bakkeren G."/>
            <person name="Belanger R.R."/>
        </authorList>
    </citation>
    <scope>NUCLEOTIDE SEQUENCE [LARGE SCALE GENOMIC DNA]</scope>
    <source>
        <strain evidence="10 11">PF-1</strain>
    </source>
</reference>
<dbReference type="GO" id="GO:0005762">
    <property type="term" value="C:mitochondrial large ribosomal subunit"/>
    <property type="evidence" value="ECO:0007669"/>
    <property type="project" value="TreeGrafter"/>
</dbReference>
<evidence type="ECO:0000256" key="2">
    <source>
        <dbReference type="ARBA" id="ARBA00006540"/>
    </source>
</evidence>
<dbReference type="EMBL" id="KE361647">
    <property type="protein sequence ID" value="EPQ26149.1"/>
    <property type="molecule type" value="Genomic_DNA"/>
</dbReference>
<organism evidence="10 11">
    <name type="scientific">Pseudozyma flocculosa PF-1</name>
    <dbReference type="NCBI Taxonomy" id="1277687"/>
    <lineage>
        <taxon>Eukaryota</taxon>
        <taxon>Fungi</taxon>
        <taxon>Dikarya</taxon>
        <taxon>Basidiomycota</taxon>
        <taxon>Ustilaginomycotina</taxon>
        <taxon>Ustilaginomycetes</taxon>
        <taxon>Ustilaginales</taxon>
        <taxon>Ustilaginaceae</taxon>
        <taxon>Pseudozyma</taxon>
    </lineage>
</organism>
<feature type="region of interest" description="Disordered" evidence="9">
    <location>
        <begin position="74"/>
        <end position="99"/>
    </location>
</feature>
<dbReference type="Gene3D" id="2.40.30.10">
    <property type="entry name" value="Translation factors"/>
    <property type="match status" value="2"/>
</dbReference>
<evidence type="ECO:0000256" key="6">
    <source>
        <dbReference type="ARBA" id="ARBA00023274"/>
    </source>
</evidence>
<dbReference type="InterPro" id="IPR019927">
    <property type="entry name" value="Ribosomal_uL3_bac/org-type"/>
</dbReference>
<dbReference type="InterPro" id="IPR019926">
    <property type="entry name" value="Ribosomal_uL3_CS"/>
</dbReference>
<evidence type="ECO:0000256" key="5">
    <source>
        <dbReference type="ARBA" id="ARBA00023128"/>
    </source>
</evidence>
<feature type="region of interest" description="Disordered" evidence="9">
    <location>
        <begin position="26"/>
        <end position="51"/>
    </location>
</feature>
<evidence type="ECO:0000256" key="3">
    <source>
        <dbReference type="ARBA" id="ARBA00022946"/>
    </source>
</evidence>
<dbReference type="GO" id="GO:0006412">
    <property type="term" value="P:translation"/>
    <property type="evidence" value="ECO:0007669"/>
    <property type="project" value="InterPro"/>
</dbReference>
<dbReference type="HOGENOM" id="CLU_044142_3_2_1"/>
<dbReference type="Proteomes" id="UP000053664">
    <property type="component" value="Unassembled WGS sequence"/>
</dbReference>
<feature type="compositionally biased region" description="Polar residues" evidence="9">
    <location>
        <begin position="90"/>
        <end position="99"/>
    </location>
</feature>